<name>A0ABS3Z683_9GAMM</name>
<dbReference type="SUPFAM" id="SSF53448">
    <property type="entry name" value="Nucleotide-diphospho-sugar transferases"/>
    <property type="match status" value="1"/>
</dbReference>
<accession>A0ABS3Z683</accession>
<keyword evidence="2" id="KW-1185">Reference proteome</keyword>
<sequence>MSEQIKQVICIKWGTRYGPEYVNRIYAMVERNITPPFRVICLTDDSEGIRQEVVCRGLPELGCPRPTNAPGKWPKTALWGHKLFDLTGVVLFIDLDVVITGSLDPFFSYGAPEDVILARNWVKPLERLGQTSIFRFEIGRHGYMLENFQQNPEGIAGKYQFEQRYVTNCIKGGIKFWPRGWVRHFRMDCLGPWPLRYLRPPKLPIGTRVVIFPGKPDPSDAIQGRWSDQVKAQGRIAHIKSCFSRGFKGSRFRYLKRFFMPAEWIKEHWRE</sequence>
<gene>
    <name evidence="1" type="ORF">H9C73_00500</name>
</gene>
<reference evidence="1 2" key="1">
    <citation type="submission" date="2020-09" db="EMBL/GenBank/DDBJ databases">
        <authorList>
            <person name="Tanuku N.R.S."/>
        </authorList>
    </citation>
    <scope>NUCLEOTIDE SEQUENCE [LARGE SCALE GENOMIC DNA]</scope>
    <source>
        <strain evidence="1 2">AK62</strain>
    </source>
</reference>
<organism evidence="1 2">
    <name type="scientific">Marinobacterium alkalitolerans</name>
    <dbReference type="NCBI Taxonomy" id="1542925"/>
    <lineage>
        <taxon>Bacteria</taxon>
        <taxon>Pseudomonadati</taxon>
        <taxon>Pseudomonadota</taxon>
        <taxon>Gammaproteobacteria</taxon>
        <taxon>Oceanospirillales</taxon>
        <taxon>Oceanospirillaceae</taxon>
        <taxon>Marinobacterium</taxon>
    </lineage>
</organism>
<dbReference type="EMBL" id="JACVEW010000001">
    <property type="protein sequence ID" value="MBP0047199.1"/>
    <property type="molecule type" value="Genomic_DNA"/>
</dbReference>
<comment type="caution">
    <text evidence="1">The sequence shown here is derived from an EMBL/GenBank/DDBJ whole genome shotgun (WGS) entry which is preliminary data.</text>
</comment>
<evidence type="ECO:0000313" key="1">
    <source>
        <dbReference type="EMBL" id="MBP0047199.1"/>
    </source>
</evidence>
<evidence type="ECO:0000313" key="2">
    <source>
        <dbReference type="Proteomes" id="UP000810171"/>
    </source>
</evidence>
<dbReference type="InterPro" id="IPR029044">
    <property type="entry name" value="Nucleotide-diphossugar_trans"/>
</dbReference>
<dbReference type="GO" id="GO:0016740">
    <property type="term" value="F:transferase activity"/>
    <property type="evidence" value="ECO:0007669"/>
    <property type="project" value="UniProtKB-KW"/>
</dbReference>
<dbReference type="RefSeq" id="WP_209285813.1">
    <property type="nucleotide sequence ID" value="NZ_JACVEW010000001.1"/>
</dbReference>
<protein>
    <submittedName>
        <fullName evidence="1">Glycosyl transferase</fullName>
    </submittedName>
</protein>
<keyword evidence="1" id="KW-0808">Transferase</keyword>
<dbReference type="Proteomes" id="UP000810171">
    <property type="component" value="Unassembled WGS sequence"/>
</dbReference>
<proteinExistence type="predicted"/>